<evidence type="ECO:0000313" key="2">
    <source>
        <dbReference type="Proteomes" id="UP000265040"/>
    </source>
</evidence>
<evidence type="ECO:0008006" key="3">
    <source>
        <dbReference type="Google" id="ProtNLM"/>
    </source>
</evidence>
<dbReference type="OrthoDB" id="941624at2759"/>
<reference evidence="1" key="2">
    <citation type="submission" date="2025-08" db="UniProtKB">
        <authorList>
            <consortium name="Ensembl"/>
        </authorList>
    </citation>
    <scope>IDENTIFICATION</scope>
</reference>
<dbReference type="Gene3D" id="3.30.1380.20">
    <property type="entry name" value="Trafficking protein particle complex subunit 3"/>
    <property type="match status" value="1"/>
</dbReference>
<keyword evidence="2" id="KW-1185">Reference proteome</keyword>
<dbReference type="SUPFAM" id="SSF111126">
    <property type="entry name" value="Ligand-binding domain in the NO signalling and Golgi transport"/>
    <property type="match status" value="1"/>
</dbReference>
<sequence>ITDEAHFQFLQNAVMQYYMYKSTDSGEVEIGRNITKLENMGFRVGEELIER</sequence>
<proteinExistence type="predicted"/>
<organism evidence="1 2">
    <name type="scientific">Anabas testudineus</name>
    <name type="common">Climbing perch</name>
    <name type="synonym">Anthias testudineus</name>
    <dbReference type="NCBI Taxonomy" id="64144"/>
    <lineage>
        <taxon>Eukaryota</taxon>
        <taxon>Metazoa</taxon>
        <taxon>Chordata</taxon>
        <taxon>Craniata</taxon>
        <taxon>Vertebrata</taxon>
        <taxon>Euteleostomi</taxon>
        <taxon>Actinopterygii</taxon>
        <taxon>Neopterygii</taxon>
        <taxon>Teleostei</taxon>
        <taxon>Neoteleostei</taxon>
        <taxon>Acanthomorphata</taxon>
        <taxon>Anabantaria</taxon>
        <taxon>Anabantiformes</taxon>
        <taxon>Anabantoidei</taxon>
        <taxon>Anabantidae</taxon>
        <taxon>Anabas</taxon>
    </lineage>
</organism>
<reference evidence="1" key="3">
    <citation type="submission" date="2025-09" db="UniProtKB">
        <authorList>
            <consortium name="Ensembl"/>
        </authorList>
    </citation>
    <scope>IDENTIFICATION</scope>
</reference>
<name>A0A3Q1GXH0_ANATE</name>
<protein>
    <recommendedName>
        <fullName evidence="3">Trafficking protein particle complex 6B</fullName>
    </recommendedName>
</protein>
<reference evidence="1" key="1">
    <citation type="submission" date="2021-04" db="EMBL/GenBank/DDBJ databases">
        <authorList>
            <consortium name="Wellcome Sanger Institute Data Sharing"/>
        </authorList>
    </citation>
    <scope>NUCLEOTIDE SEQUENCE [LARGE SCALE GENOMIC DNA]</scope>
</reference>
<dbReference type="AlphaFoldDB" id="A0A3Q1GXH0"/>
<evidence type="ECO:0000313" key="1">
    <source>
        <dbReference type="Ensembl" id="ENSATEP00000000567.1"/>
    </source>
</evidence>
<dbReference type="STRING" id="64144.ENSATEP00000000567"/>
<dbReference type="Ensembl" id="ENSATET00000000580.3">
    <property type="protein sequence ID" value="ENSATEP00000000567.1"/>
    <property type="gene ID" value="ENSATEG00000000429.3"/>
</dbReference>
<accession>A0A3Q1GXH0</accession>
<dbReference type="InterPro" id="IPR024096">
    <property type="entry name" value="NO_sig/Golgi_transp_ligand-bd"/>
</dbReference>
<dbReference type="Proteomes" id="UP000265040">
    <property type="component" value="Chromosome 7"/>
</dbReference>
<dbReference type="InParanoid" id="A0A3Q1GXH0"/>